<feature type="transmembrane region" description="Helical" evidence="1">
    <location>
        <begin position="332"/>
        <end position="348"/>
    </location>
</feature>
<feature type="transmembrane region" description="Helical" evidence="1">
    <location>
        <begin position="181"/>
        <end position="198"/>
    </location>
</feature>
<feature type="transmembrane region" description="Helical" evidence="1">
    <location>
        <begin position="354"/>
        <end position="371"/>
    </location>
</feature>
<dbReference type="AlphaFoldDB" id="A0A511NL22"/>
<dbReference type="Proteomes" id="UP000321245">
    <property type="component" value="Unassembled WGS sequence"/>
</dbReference>
<evidence type="ECO:0000313" key="3">
    <source>
        <dbReference type="Proteomes" id="UP000321245"/>
    </source>
</evidence>
<feature type="transmembrane region" description="Helical" evidence="1">
    <location>
        <begin position="46"/>
        <end position="63"/>
    </location>
</feature>
<sequence>MEQTHSFNNKKSLKIKITYRELGVFLLLFFLNLKFISITVLQDRSLIVDLFVYFLLIVTFNYSNWTYKSLLTISIILGIYTLINFSPYKLNVLMPLLIIQSASAVRFKKFLLFSFIITAITLVLMFIFYGEGDNIGGYSYMIDRTTRMSFGFMHPNAATLYYYCLIINGLLLVYYSDYKKYIPWYLLLITPLWVYIYIKTTSRSFLLSLIMLYSSFSYYYIGGLINKKNILKISKFPFILLVLILTSITVYFSLNRDKYLFLDRVFSKRLTYYDRFFDKITIKDFFFGSSSYDDLIIDSSYVHLLFEGGILFFIGFCLFYILASINMTTKKALIPICVVISFLSYGLMETNLLYSMLIGTNILWVLLYFYYKNGKMAL</sequence>
<keyword evidence="1" id="KW-1133">Transmembrane helix</keyword>
<keyword evidence="1" id="KW-0812">Transmembrane</keyword>
<evidence type="ECO:0000256" key="1">
    <source>
        <dbReference type="SAM" id="Phobius"/>
    </source>
</evidence>
<keyword evidence="1" id="KW-0472">Membrane</keyword>
<feature type="transmembrane region" description="Helical" evidence="1">
    <location>
        <begin position="150"/>
        <end position="174"/>
    </location>
</feature>
<dbReference type="STRING" id="1218108.GCA_000382425_02025"/>
<feature type="transmembrane region" description="Helical" evidence="1">
    <location>
        <begin position="22"/>
        <end position="41"/>
    </location>
</feature>
<comment type="caution">
    <text evidence="2">The sequence shown here is derived from an EMBL/GenBank/DDBJ whole genome shotgun (WGS) entry which is preliminary data.</text>
</comment>
<gene>
    <name evidence="2" type="ORF">EB1_32260</name>
</gene>
<feature type="transmembrane region" description="Helical" evidence="1">
    <location>
        <begin position="204"/>
        <end position="221"/>
    </location>
</feature>
<keyword evidence="3" id="KW-1185">Reference proteome</keyword>
<name>A0A511NL22_9FLAO</name>
<feature type="transmembrane region" description="Helical" evidence="1">
    <location>
        <begin position="301"/>
        <end position="323"/>
    </location>
</feature>
<proteinExistence type="predicted"/>
<evidence type="ECO:0000313" key="2">
    <source>
        <dbReference type="EMBL" id="GEM53436.1"/>
    </source>
</evidence>
<accession>A0A511NL22</accession>
<dbReference type="GeneID" id="84650183"/>
<organism evidence="2 3">
    <name type="scientific">Empedobacter brevis NBRC 14943 = ATCC 43319</name>
    <dbReference type="NCBI Taxonomy" id="1218108"/>
    <lineage>
        <taxon>Bacteria</taxon>
        <taxon>Pseudomonadati</taxon>
        <taxon>Bacteroidota</taxon>
        <taxon>Flavobacteriia</taxon>
        <taxon>Flavobacteriales</taxon>
        <taxon>Weeksellaceae</taxon>
        <taxon>Empedobacter</taxon>
    </lineage>
</organism>
<evidence type="ECO:0008006" key="4">
    <source>
        <dbReference type="Google" id="ProtNLM"/>
    </source>
</evidence>
<protein>
    <recommendedName>
        <fullName evidence="4">Polysaccharide polymerase</fullName>
    </recommendedName>
</protein>
<feature type="transmembrane region" description="Helical" evidence="1">
    <location>
        <begin position="233"/>
        <end position="254"/>
    </location>
</feature>
<feature type="transmembrane region" description="Helical" evidence="1">
    <location>
        <begin position="110"/>
        <end position="130"/>
    </location>
</feature>
<reference evidence="2 3" key="1">
    <citation type="submission" date="2019-07" db="EMBL/GenBank/DDBJ databases">
        <title>Whole genome shotgun sequence of Empedobacter brevis NBRC 14943.</title>
        <authorList>
            <person name="Hosoyama A."/>
            <person name="Uohara A."/>
            <person name="Ohji S."/>
            <person name="Ichikawa N."/>
        </authorList>
    </citation>
    <scope>NUCLEOTIDE SEQUENCE [LARGE SCALE GENOMIC DNA]</scope>
    <source>
        <strain evidence="2 3">NBRC 14943</strain>
    </source>
</reference>
<dbReference type="EMBL" id="BJXC01000030">
    <property type="protein sequence ID" value="GEM53436.1"/>
    <property type="molecule type" value="Genomic_DNA"/>
</dbReference>
<dbReference type="RefSeq" id="WP_019975514.1">
    <property type="nucleotide sequence ID" value="NZ_BJXC01000030.1"/>
</dbReference>